<evidence type="ECO:0000313" key="1">
    <source>
        <dbReference type="EMBL" id="GAA5150336.1"/>
    </source>
</evidence>
<dbReference type="Gene3D" id="3.30.530.20">
    <property type="match status" value="1"/>
</dbReference>
<name>A0ABP9PSQ0_9PSEU</name>
<proteinExistence type="predicted"/>
<dbReference type="SUPFAM" id="SSF55961">
    <property type="entry name" value="Bet v1-like"/>
    <property type="match status" value="1"/>
</dbReference>
<protein>
    <submittedName>
        <fullName evidence="1">SRPBCC family protein</fullName>
    </submittedName>
</protein>
<organism evidence="1 2">
    <name type="scientific">Pseudonocardia eucalypti</name>
    <dbReference type="NCBI Taxonomy" id="648755"/>
    <lineage>
        <taxon>Bacteria</taxon>
        <taxon>Bacillati</taxon>
        <taxon>Actinomycetota</taxon>
        <taxon>Actinomycetes</taxon>
        <taxon>Pseudonocardiales</taxon>
        <taxon>Pseudonocardiaceae</taxon>
        <taxon>Pseudonocardia</taxon>
    </lineage>
</organism>
<evidence type="ECO:0000313" key="2">
    <source>
        <dbReference type="Proteomes" id="UP001428817"/>
    </source>
</evidence>
<dbReference type="InterPro" id="IPR019587">
    <property type="entry name" value="Polyketide_cyclase/dehydratase"/>
</dbReference>
<dbReference type="CDD" id="cd07812">
    <property type="entry name" value="SRPBCC"/>
    <property type="match status" value="1"/>
</dbReference>
<dbReference type="InterPro" id="IPR023393">
    <property type="entry name" value="START-like_dom_sf"/>
</dbReference>
<dbReference type="Pfam" id="PF10604">
    <property type="entry name" value="Polyketide_cyc2"/>
    <property type="match status" value="1"/>
</dbReference>
<gene>
    <name evidence="1" type="ORF">GCM10023321_15470</name>
</gene>
<comment type="caution">
    <text evidence="1">The sequence shown here is derived from an EMBL/GenBank/DDBJ whole genome shotgun (WGS) entry which is preliminary data.</text>
</comment>
<dbReference type="Proteomes" id="UP001428817">
    <property type="component" value="Unassembled WGS sequence"/>
</dbReference>
<accession>A0ABP9PSQ0</accession>
<sequence length="155" mass="16969">MDEASVTIAAAPDKVWATVTDITNMGKWSPSNTGGKWTKGASGPAPGAHFAAWNKKGVARWVTHCEVIECEEPSKFAFQVAENHMQWGWKIAATDDGGTELTQWRHRTAMPALPIRMFVKMLWGGIDQLDANMVDGMRDTLNAIKRDLEATPASA</sequence>
<keyword evidence="2" id="KW-1185">Reference proteome</keyword>
<reference evidence="2" key="1">
    <citation type="journal article" date="2019" name="Int. J. Syst. Evol. Microbiol.">
        <title>The Global Catalogue of Microorganisms (GCM) 10K type strain sequencing project: providing services to taxonomists for standard genome sequencing and annotation.</title>
        <authorList>
            <consortium name="The Broad Institute Genomics Platform"/>
            <consortium name="The Broad Institute Genome Sequencing Center for Infectious Disease"/>
            <person name="Wu L."/>
            <person name="Ma J."/>
        </authorList>
    </citation>
    <scope>NUCLEOTIDE SEQUENCE [LARGE SCALE GENOMIC DNA]</scope>
    <source>
        <strain evidence="2">JCM 18303</strain>
    </source>
</reference>
<dbReference type="RefSeq" id="WP_185064234.1">
    <property type="nucleotide sequence ID" value="NZ_BAABJP010000007.1"/>
</dbReference>
<dbReference type="EMBL" id="BAABJP010000007">
    <property type="protein sequence ID" value="GAA5150336.1"/>
    <property type="molecule type" value="Genomic_DNA"/>
</dbReference>